<proteinExistence type="predicted"/>
<dbReference type="Proteomes" id="UP001233673">
    <property type="component" value="Unassembled WGS sequence"/>
</dbReference>
<keyword evidence="2" id="KW-1185">Reference proteome</keyword>
<evidence type="ECO:0000313" key="2">
    <source>
        <dbReference type="Proteomes" id="UP001233673"/>
    </source>
</evidence>
<evidence type="ECO:0000313" key="1">
    <source>
        <dbReference type="EMBL" id="MDP5183933.1"/>
    </source>
</evidence>
<dbReference type="Gene3D" id="3.30.530.20">
    <property type="match status" value="1"/>
</dbReference>
<dbReference type="EMBL" id="JASNFN010000018">
    <property type="protein sequence ID" value="MDP5183933.1"/>
    <property type="molecule type" value="Genomic_DNA"/>
</dbReference>
<protein>
    <submittedName>
        <fullName evidence="1">SRPBCC family protein</fullName>
    </submittedName>
</protein>
<dbReference type="InterPro" id="IPR019587">
    <property type="entry name" value="Polyketide_cyclase/dehydratase"/>
</dbReference>
<dbReference type="Pfam" id="PF10604">
    <property type="entry name" value="Polyketide_cyc2"/>
    <property type="match status" value="1"/>
</dbReference>
<dbReference type="RefSeq" id="WP_306000538.1">
    <property type="nucleotide sequence ID" value="NZ_JASNFN010000018.1"/>
</dbReference>
<dbReference type="CDD" id="cd08865">
    <property type="entry name" value="SRPBCC_10"/>
    <property type="match status" value="1"/>
</dbReference>
<sequence length="148" mass="16595">MARDVDVVTETVIHRPRAQVAAFAGDPGRAPEWYRAIDSVEWRTPPPVAVGSRVDFVARFLRRRLAYTYEVAELVPGERLVMRTAQGPFPMETTYTWEELAPGSTRMTLRNRGRPAGFSALASPFVAAAVRRANRADLARLRDLLERG</sequence>
<comment type="caution">
    <text evidence="1">The sequence shown here is derived from an EMBL/GenBank/DDBJ whole genome shotgun (WGS) entry which is preliminary data.</text>
</comment>
<name>A0ABT9IEE9_9ACTN</name>
<reference evidence="2" key="1">
    <citation type="submission" date="2023-05" db="EMBL/GenBank/DDBJ databases">
        <title>Draft genome of Pseudofrankia sp. BMG5.37.</title>
        <authorList>
            <person name="Gtari M."/>
            <person name="Ghodhbane F."/>
            <person name="Sbissi I."/>
        </authorList>
    </citation>
    <scope>NUCLEOTIDE SEQUENCE [LARGE SCALE GENOMIC DNA]</scope>
    <source>
        <strain evidence="2">BMG 814</strain>
    </source>
</reference>
<gene>
    <name evidence="1" type="ORF">QOZ88_14945</name>
</gene>
<dbReference type="InterPro" id="IPR023393">
    <property type="entry name" value="START-like_dom_sf"/>
</dbReference>
<organism evidence="1 2">
    <name type="scientific">Blastococcus carthaginiensis</name>
    <dbReference type="NCBI Taxonomy" id="3050034"/>
    <lineage>
        <taxon>Bacteria</taxon>
        <taxon>Bacillati</taxon>
        <taxon>Actinomycetota</taxon>
        <taxon>Actinomycetes</taxon>
        <taxon>Geodermatophilales</taxon>
        <taxon>Geodermatophilaceae</taxon>
        <taxon>Blastococcus</taxon>
    </lineage>
</organism>
<dbReference type="SUPFAM" id="SSF55961">
    <property type="entry name" value="Bet v1-like"/>
    <property type="match status" value="1"/>
</dbReference>
<accession>A0ABT9IEE9</accession>